<protein>
    <submittedName>
        <fullName evidence="1">Uncharacterized protein</fullName>
    </submittedName>
</protein>
<reference evidence="1" key="1">
    <citation type="submission" date="2014-05" db="EMBL/GenBank/DDBJ databases">
        <authorList>
            <person name="Chronopoulou M."/>
        </authorList>
    </citation>
    <scope>NUCLEOTIDE SEQUENCE</scope>
    <source>
        <tissue evidence="1">Whole organism</tissue>
    </source>
</reference>
<sequence length="36" mass="3980">MSSKTYLFPSLLATSYKRSPDVGIADNFLKMSLIPS</sequence>
<dbReference type="AlphaFoldDB" id="A0A0K2U2I6"/>
<proteinExistence type="predicted"/>
<accession>A0A0K2U2I6</accession>
<name>A0A0K2U2I6_LEPSM</name>
<dbReference type="EMBL" id="HACA01015042">
    <property type="protein sequence ID" value="CDW32403.1"/>
    <property type="molecule type" value="Transcribed_RNA"/>
</dbReference>
<evidence type="ECO:0000313" key="1">
    <source>
        <dbReference type="EMBL" id="CDW32403.1"/>
    </source>
</evidence>
<organism evidence="1">
    <name type="scientific">Lepeophtheirus salmonis</name>
    <name type="common">Salmon louse</name>
    <name type="synonym">Caligus salmonis</name>
    <dbReference type="NCBI Taxonomy" id="72036"/>
    <lineage>
        <taxon>Eukaryota</taxon>
        <taxon>Metazoa</taxon>
        <taxon>Ecdysozoa</taxon>
        <taxon>Arthropoda</taxon>
        <taxon>Crustacea</taxon>
        <taxon>Multicrustacea</taxon>
        <taxon>Hexanauplia</taxon>
        <taxon>Copepoda</taxon>
        <taxon>Siphonostomatoida</taxon>
        <taxon>Caligidae</taxon>
        <taxon>Lepeophtheirus</taxon>
    </lineage>
</organism>